<protein>
    <submittedName>
        <fullName evidence="1">Uncharacterized protein</fullName>
    </submittedName>
</protein>
<proteinExistence type="predicted"/>
<gene>
    <name evidence="1" type="ORF">LR48_Vigan03g085600</name>
</gene>
<evidence type="ECO:0000313" key="1">
    <source>
        <dbReference type="EMBL" id="KOM37474.1"/>
    </source>
</evidence>
<sequence>MTDARCQAKRIQKSDSGRQVSANERTLVFDVGRKTLSFQKSTPFSACNLSSKLWNFVFSSFSLNLIHLFSTKSHPFSSPIFVQPPRSTSDIKSFQINCSVCEAELSVLVLLGLVGKLSSVEGRRTGSGELYSASVNVRSRSKEGKSCVGTTGGPSPYAYPISYLVMYSRSFVFVIAMITLWVGVEGEELLEEALEEVLEEDNLVERWSSRFREGEGANWGCTILGFLFLILG</sequence>
<accession>A0A0L9U518</accession>
<dbReference type="AlphaFoldDB" id="A0A0L9U518"/>
<reference evidence="2" key="1">
    <citation type="journal article" date="2015" name="Proc. Natl. Acad. Sci. U.S.A.">
        <title>Genome sequencing of adzuki bean (Vigna angularis) provides insight into high starch and low fat accumulation and domestication.</title>
        <authorList>
            <person name="Yang K."/>
            <person name="Tian Z."/>
            <person name="Chen C."/>
            <person name="Luo L."/>
            <person name="Zhao B."/>
            <person name="Wang Z."/>
            <person name="Yu L."/>
            <person name="Li Y."/>
            <person name="Sun Y."/>
            <person name="Li W."/>
            <person name="Chen Y."/>
            <person name="Li Y."/>
            <person name="Zhang Y."/>
            <person name="Ai D."/>
            <person name="Zhao J."/>
            <person name="Shang C."/>
            <person name="Ma Y."/>
            <person name="Wu B."/>
            <person name="Wang M."/>
            <person name="Gao L."/>
            <person name="Sun D."/>
            <person name="Zhang P."/>
            <person name="Guo F."/>
            <person name="Wang W."/>
            <person name="Li Y."/>
            <person name="Wang J."/>
            <person name="Varshney R.K."/>
            <person name="Wang J."/>
            <person name="Ling H.Q."/>
            <person name="Wan P."/>
        </authorList>
    </citation>
    <scope>NUCLEOTIDE SEQUENCE</scope>
    <source>
        <strain evidence="2">cv. Jingnong 6</strain>
    </source>
</reference>
<name>A0A0L9U518_PHAAN</name>
<dbReference type="Proteomes" id="UP000053144">
    <property type="component" value="Chromosome 3"/>
</dbReference>
<organism evidence="1 2">
    <name type="scientific">Phaseolus angularis</name>
    <name type="common">Azuki bean</name>
    <name type="synonym">Vigna angularis</name>
    <dbReference type="NCBI Taxonomy" id="3914"/>
    <lineage>
        <taxon>Eukaryota</taxon>
        <taxon>Viridiplantae</taxon>
        <taxon>Streptophyta</taxon>
        <taxon>Embryophyta</taxon>
        <taxon>Tracheophyta</taxon>
        <taxon>Spermatophyta</taxon>
        <taxon>Magnoliopsida</taxon>
        <taxon>eudicotyledons</taxon>
        <taxon>Gunneridae</taxon>
        <taxon>Pentapetalae</taxon>
        <taxon>rosids</taxon>
        <taxon>fabids</taxon>
        <taxon>Fabales</taxon>
        <taxon>Fabaceae</taxon>
        <taxon>Papilionoideae</taxon>
        <taxon>50 kb inversion clade</taxon>
        <taxon>NPAAA clade</taxon>
        <taxon>indigoferoid/millettioid clade</taxon>
        <taxon>Phaseoleae</taxon>
        <taxon>Vigna</taxon>
    </lineage>
</organism>
<evidence type="ECO:0000313" key="2">
    <source>
        <dbReference type="Proteomes" id="UP000053144"/>
    </source>
</evidence>
<dbReference type="EMBL" id="CM003373">
    <property type="protein sequence ID" value="KOM37474.1"/>
    <property type="molecule type" value="Genomic_DNA"/>
</dbReference>
<dbReference type="Gramene" id="KOM37474">
    <property type="protein sequence ID" value="KOM37474"/>
    <property type="gene ID" value="LR48_Vigan03g085600"/>
</dbReference>